<keyword evidence="2" id="KW-1185">Reference proteome</keyword>
<evidence type="ECO:0000313" key="1">
    <source>
        <dbReference type="EMBL" id="GIJ19397.1"/>
    </source>
</evidence>
<comment type="caution">
    <text evidence="1">The sequence shown here is derived from an EMBL/GenBank/DDBJ whole genome shotgun (WGS) entry which is preliminary data.</text>
</comment>
<gene>
    <name evidence="1" type="ORF">Vlu01_00210</name>
</gene>
<dbReference type="Proteomes" id="UP000643165">
    <property type="component" value="Unassembled WGS sequence"/>
</dbReference>
<evidence type="ECO:0000313" key="2">
    <source>
        <dbReference type="Proteomes" id="UP000643165"/>
    </source>
</evidence>
<reference evidence="1 2" key="1">
    <citation type="submission" date="2021-01" db="EMBL/GenBank/DDBJ databases">
        <title>Whole genome shotgun sequence of Verrucosispora lutea NBRC 106530.</title>
        <authorList>
            <person name="Komaki H."/>
            <person name="Tamura T."/>
        </authorList>
    </citation>
    <scope>NUCLEOTIDE SEQUENCE [LARGE SCALE GENOMIC DNA]</scope>
    <source>
        <strain evidence="1 2">NBRC 106530</strain>
    </source>
</reference>
<organism evidence="1 2">
    <name type="scientific">Micromonospora lutea</name>
    <dbReference type="NCBI Taxonomy" id="419825"/>
    <lineage>
        <taxon>Bacteria</taxon>
        <taxon>Bacillati</taxon>
        <taxon>Actinomycetota</taxon>
        <taxon>Actinomycetes</taxon>
        <taxon>Micromonosporales</taxon>
        <taxon>Micromonosporaceae</taxon>
        <taxon>Micromonospora</taxon>
    </lineage>
</organism>
<proteinExistence type="predicted"/>
<sequence length="59" mass="6329">MVGEVVVGARSWPLLAAWDTGYWHVAGTTARLSGGVRLTAPGLRARWRLAVPPAFRAAE</sequence>
<dbReference type="EMBL" id="BOPB01000001">
    <property type="protein sequence ID" value="GIJ19397.1"/>
    <property type="molecule type" value="Genomic_DNA"/>
</dbReference>
<protein>
    <submittedName>
        <fullName evidence="1">Uncharacterized protein</fullName>
    </submittedName>
</protein>
<name>A0ABQ4INB3_9ACTN</name>
<accession>A0ABQ4INB3</accession>